<comment type="pathway">
    <text evidence="1 8">Amino-acid degradation; 4-aminobutanoate degradation.</text>
</comment>
<dbReference type="GO" id="GO:0005737">
    <property type="term" value="C:cytoplasm"/>
    <property type="evidence" value="ECO:0007669"/>
    <property type="project" value="TreeGrafter"/>
</dbReference>
<dbReference type="InterPro" id="IPR016162">
    <property type="entry name" value="Ald_DH_N"/>
</dbReference>
<dbReference type="AlphaFoldDB" id="A0A6A5VQ39"/>
<evidence type="ECO:0000256" key="2">
    <source>
        <dbReference type="ARBA" id="ARBA00009986"/>
    </source>
</evidence>
<evidence type="ECO:0000256" key="4">
    <source>
        <dbReference type="ARBA" id="ARBA00050387"/>
    </source>
</evidence>
<dbReference type="PANTHER" id="PTHR43353:SF5">
    <property type="entry name" value="SUCCINATE-SEMIALDEHYDE DEHYDROGENASE, MITOCHONDRIAL"/>
    <property type="match status" value="1"/>
</dbReference>
<accession>A0A6A5VQ39</accession>
<dbReference type="EMBL" id="ML976670">
    <property type="protein sequence ID" value="KAF1975387.1"/>
    <property type="molecule type" value="Genomic_DNA"/>
</dbReference>
<evidence type="ECO:0000256" key="8">
    <source>
        <dbReference type="RuleBase" id="RU365091"/>
    </source>
</evidence>
<dbReference type="InterPro" id="IPR050740">
    <property type="entry name" value="Aldehyde_DH_Superfamily"/>
</dbReference>
<dbReference type="InterPro" id="IPR029510">
    <property type="entry name" value="Ald_DH_CS_GLU"/>
</dbReference>
<evidence type="ECO:0000259" key="9">
    <source>
        <dbReference type="Pfam" id="PF00171"/>
    </source>
</evidence>
<dbReference type="PANTHER" id="PTHR43353">
    <property type="entry name" value="SUCCINATE-SEMIALDEHYDE DEHYDROGENASE, MITOCHONDRIAL"/>
    <property type="match status" value="1"/>
</dbReference>
<dbReference type="UniPathway" id="UPA00733"/>
<dbReference type="Proteomes" id="UP000800036">
    <property type="component" value="Unassembled WGS sequence"/>
</dbReference>
<dbReference type="InterPro" id="IPR010102">
    <property type="entry name" value="Succ_semiAld_DH"/>
</dbReference>
<dbReference type="CDD" id="cd07103">
    <property type="entry name" value="ALDH_F5_SSADH_GabD"/>
    <property type="match status" value="1"/>
</dbReference>
<reference evidence="10" key="1">
    <citation type="journal article" date="2020" name="Stud. Mycol.">
        <title>101 Dothideomycetes genomes: a test case for predicting lifestyles and emergence of pathogens.</title>
        <authorList>
            <person name="Haridas S."/>
            <person name="Albert R."/>
            <person name="Binder M."/>
            <person name="Bloem J."/>
            <person name="Labutti K."/>
            <person name="Salamov A."/>
            <person name="Andreopoulos B."/>
            <person name="Baker S."/>
            <person name="Barry K."/>
            <person name="Bills G."/>
            <person name="Bluhm B."/>
            <person name="Cannon C."/>
            <person name="Castanera R."/>
            <person name="Culley D."/>
            <person name="Daum C."/>
            <person name="Ezra D."/>
            <person name="Gonzalez J."/>
            <person name="Henrissat B."/>
            <person name="Kuo A."/>
            <person name="Liang C."/>
            <person name="Lipzen A."/>
            <person name="Lutzoni F."/>
            <person name="Magnuson J."/>
            <person name="Mondo S."/>
            <person name="Nolan M."/>
            <person name="Ohm R."/>
            <person name="Pangilinan J."/>
            <person name="Park H.-J."/>
            <person name="Ramirez L."/>
            <person name="Alfaro M."/>
            <person name="Sun H."/>
            <person name="Tritt A."/>
            <person name="Yoshinaga Y."/>
            <person name="Zwiers L.-H."/>
            <person name="Turgeon B."/>
            <person name="Goodwin S."/>
            <person name="Spatafora J."/>
            <person name="Crous P."/>
            <person name="Grigoriev I."/>
        </authorList>
    </citation>
    <scope>NUCLEOTIDE SEQUENCE</scope>
    <source>
        <strain evidence="10">CBS 107.79</strain>
    </source>
</reference>
<dbReference type="GO" id="GO:0009450">
    <property type="term" value="P:gamma-aminobutyric acid catabolic process"/>
    <property type="evidence" value="ECO:0007669"/>
    <property type="project" value="UniProtKB-UniPathway"/>
</dbReference>
<organism evidence="10 11">
    <name type="scientific">Bimuria novae-zelandiae CBS 107.79</name>
    <dbReference type="NCBI Taxonomy" id="1447943"/>
    <lineage>
        <taxon>Eukaryota</taxon>
        <taxon>Fungi</taxon>
        <taxon>Dikarya</taxon>
        <taxon>Ascomycota</taxon>
        <taxon>Pezizomycotina</taxon>
        <taxon>Dothideomycetes</taxon>
        <taxon>Pleosporomycetidae</taxon>
        <taxon>Pleosporales</taxon>
        <taxon>Massarineae</taxon>
        <taxon>Didymosphaeriaceae</taxon>
        <taxon>Bimuria</taxon>
    </lineage>
</organism>
<evidence type="ECO:0000256" key="5">
    <source>
        <dbReference type="ARBA" id="ARBA00052698"/>
    </source>
</evidence>
<evidence type="ECO:0000313" key="11">
    <source>
        <dbReference type="Proteomes" id="UP000800036"/>
    </source>
</evidence>
<evidence type="ECO:0000256" key="6">
    <source>
        <dbReference type="PROSITE-ProRule" id="PRU10007"/>
    </source>
</evidence>
<dbReference type="Gene3D" id="3.40.605.10">
    <property type="entry name" value="Aldehyde Dehydrogenase, Chain A, domain 1"/>
    <property type="match status" value="1"/>
</dbReference>
<comment type="similarity">
    <text evidence="2 7">Belongs to the aldehyde dehydrogenase family.</text>
</comment>
<dbReference type="InterPro" id="IPR016161">
    <property type="entry name" value="Ald_DH/histidinol_DH"/>
</dbReference>
<evidence type="ECO:0000256" key="3">
    <source>
        <dbReference type="ARBA" id="ARBA00023002"/>
    </source>
</evidence>
<evidence type="ECO:0000256" key="1">
    <source>
        <dbReference type="ARBA" id="ARBA00005176"/>
    </source>
</evidence>
<keyword evidence="11" id="KW-1185">Reference proteome</keyword>
<dbReference type="InterPro" id="IPR016163">
    <property type="entry name" value="Ald_DH_C"/>
</dbReference>
<protein>
    <recommendedName>
        <fullName evidence="8">Succinate-semialdehyde dehydrogenase</fullName>
        <ecNumber evidence="8">1.2.1.16</ecNumber>
    </recommendedName>
</protein>
<dbReference type="FunFam" id="3.40.309.10:FF:000004">
    <property type="entry name" value="Succinate-semialdehyde dehydrogenase I"/>
    <property type="match status" value="1"/>
</dbReference>
<dbReference type="Gene3D" id="3.40.309.10">
    <property type="entry name" value="Aldehyde Dehydrogenase, Chain A, domain 2"/>
    <property type="match status" value="1"/>
</dbReference>
<evidence type="ECO:0000256" key="7">
    <source>
        <dbReference type="RuleBase" id="RU003345"/>
    </source>
</evidence>
<dbReference type="PROSITE" id="PS00687">
    <property type="entry name" value="ALDEHYDE_DEHYDR_GLU"/>
    <property type="match status" value="1"/>
</dbReference>
<name>A0A6A5VQ39_9PLEO</name>
<evidence type="ECO:0000313" key="10">
    <source>
        <dbReference type="EMBL" id="KAF1975387.1"/>
    </source>
</evidence>
<dbReference type="NCBIfam" id="TIGR01780">
    <property type="entry name" value="SSADH"/>
    <property type="match status" value="1"/>
</dbReference>
<dbReference type="InterPro" id="IPR015590">
    <property type="entry name" value="Aldehyde_DH_dom"/>
</dbReference>
<dbReference type="Pfam" id="PF00171">
    <property type="entry name" value="Aldedh"/>
    <property type="match status" value="1"/>
</dbReference>
<dbReference type="FunFam" id="3.40.605.10:FF:000005">
    <property type="entry name" value="Succinate-semialdehyde dehydrogenase I"/>
    <property type="match status" value="1"/>
</dbReference>
<feature type="active site" evidence="6">
    <location>
        <position position="298"/>
    </location>
</feature>
<comment type="catalytic activity">
    <reaction evidence="4 8">
        <text>succinate semialdehyde + NADP(+) + H2O = succinate + NADPH + 2 H(+)</text>
        <dbReference type="Rhea" id="RHEA:13213"/>
        <dbReference type="ChEBI" id="CHEBI:15377"/>
        <dbReference type="ChEBI" id="CHEBI:15378"/>
        <dbReference type="ChEBI" id="CHEBI:30031"/>
        <dbReference type="ChEBI" id="CHEBI:57706"/>
        <dbReference type="ChEBI" id="CHEBI:57783"/>
        <dbReference type="ChEBI" id="CHEBI:58349"/>
        <dbReference type="EC" id="1.2.1.16"/>
    </reaction>
</comment>
<dbReference type="InterPro" id="IPR016160">
    <property type="entry name" value="Ald_DH_CS_CYS"/>
</dbReference>
<comment type="catalytic activity">
    <reaction evidence="5 8">
        <text>succinate semialdehyde + NAD(+) + H2O = succinate + NADH + 2 H(+)</text>
        <dbReference type="Rhea" id="RHEA:13217"/>
        <dbReference type="ChEBI" id="CHEBI:15377"/>
        <dbReference type="ChEBI" id="CHEBI:15378"/>
        <dbReference type="ChEBI" id="CHEBI:30031"/>
        <dbReference type="ChEBI" id="CHEBI:57540"/>
        <dbReference type="ChEBI" id="CHEBI:57706"/>
        <dbReference type="ChEBI" id="CHEBI:57945"/>
        <dbReference type="EC" id="1.2.1.16"/>
    </reaction>
</comment>
<dbReference type="GO" id="GO:0004777">
    <property type="term" value="F:succinate-semialdehyde dehydrogenase (NAD+) activity"/>
    <property type="evidence" value="ECO:0007669"/>
    <property type="project" value="UniProtKB-UniRule"/>
</dbReference>
<feature type="domain" description="Aldehyde dehydrogenase" evidence="9">
    <location>
        <begin position="60"/>
        <end position="521"/>
    </location>
</feature>
<sequence>MRSFAACTRAIARQQGFKSYVQKNSLPVILQRTYAMGHSVPPLNDKSLLKEAQTYVNGEWIGAKSGKTFEVYDPATGKLIGTQPEMDRADTEAAIAAAAAAFPEWRKTTGRQRSKLLRKWYDLIMENADDIAKLITWENGKPMADAKGEVTYAANFFEWFSEEAPRVYGNTIPASIAGNRVFTINEPVGVCGLITPWNFPAAMITRKIGPALAAGCTVVAKSPGETPFTAAALAELGHRAGVPKGVINFVTALKNTPEVGETLTTSKTVKKVSFTGSTGVGKLLMKQSSDTLKKLSFELGGNSPFIVFDDADLDTAVTGAIASKFRSSGQTCVCANRLYVQSGIYDAFAKKFVEKVKGFKVGGGYDEGVTHGPLIHDRAVSKVDAHVRDAEKQGGKVLIGGQKLPDLGENFYQPTVIRDMTADMQLANEETFGPVAGLFKFDTEAEVVKLANASDVGLAGYFFSRDIQRCYRVAEALEVGMVGVNTGLISDPAAPFGGVKESGFGREGSSLGIKEYEVTKMITLGGMGEPLQGTT</sequence>
<dbReference type="PROSITE" id="PS00070">
    <property type="entry name" value="ALDEHYDE_DEHYDR_CYS"/>
    <property type="match status" value="1"/>
</dbReference>
<dbReference type="EC" id="1.2.1.16" evidence="8"/>
<keyword evidence="3 7" id="KW-0560">Oxidoreductase</keyword>
<proteinExistence type="inferred from homology"/>
<gene>
    <name evidence="10" type="ORF">BU23DRAFT_588447</name>
</gene>
<dbReference type="OrthoDB" id="310895at2759"/>
<dbReference type="SUPFAM" id="SSF53720">
    <property type="entry name" value="ALDH-like"/>
    <property type="match status" value="1"/>
</dbReference>